<dbReference type="EMBL" id="LT598467">
    <property type="protein sequence ID" value="SCU97542.1"/>
    <property type="molecule type" value="Genomic_DNA"/>
</dbReference>
<keyword evidence="2 4" id="KW-0863">Zinc-finger</keyword>
<dbReference type="Gene3D" id="3.30.40.10">
    <property type="entry name" value="Zinc/RING finger domain, C3HC4 (zinc finger)"/>
    <property type="match status" value="2"/>
</dbReference>
<dbReference type="Proteomes" id="UP000191024">
    <property type="component" value="Chromosome F"/>
</dbReference>
<dbReference type="Pfam" id="PF07576">
    <property type="entry name" value="BRAP2"/>
    <property type="match status" value="1"/>
</dbReference>
<dbReference type="GO" id="GO:0061630">
    <property type="term" value="F:ubiquitin protein ligase activity"/>
    <property type="evidence" value="ECO:0007669"/>
    <property type="project" value="TreeGrafter"/>
</dbReference>
<dbReference type="PROSITE" id="PS50271">
    <property type="entry name" value="ZF_UBP"/>
    <property type="match status" value="1"/>
</dbReference>
<evidence type="ECO:0000259" key="6">
    <source>
        <dbReference type="PROSITE" id="PS50089"/>
    </source>
</evidence>
<accession>A0A1G4K1S6</accession>
<reference evidence="9" key="1">
    <citation type="submission" date="2016-03" db="EMBL/GenBank/DDBJ databases">
        <authorList>
            <person name="Devillers H."/>
        </authorList>
    </citation>
    <scope>NUCLEOTIDE SEQUENCE [LARGE SCALE GENOMIC DNA]</scope>
</reference>
<evidence type="ECO:0000256" key="3">
    <source>
        <dbReference type="ARBA" id="ARBA00022833"/>
    </source>
</evidence>
<dbReference type="STRING" id="1230905.A0A1G4K1S6"/>
<feature type="coiled-coil region" evidence="5">
    <location>
        <begin position="408"/>
        <end position="502"/>
    </location>
</feature>
<feature type="domain" description="UBP-type" evidence="7">
    <location>
        <begin position="261"/>
        <end position="361"/>
    </location>
</feature>
<dbReference type="SMART" id="SM00290">
    <property type="entry name" value="ZnF_UBP"/>
    <property type="match status" value="1"/>
</dbReference>
<dbReference type="InterPro" id="IPR011422">
    <property type="entry name" value="BRAP2/ETP1_RRM"/>
</dbReference>
<dbReference type="OrthoDB" id="273556at2759"/>
<dbReference type="SUPFAM" id="SSF57850">
    <property type="entry name" value="RING/U-box"/>
    <property type="match status" value="1"/>
</dbReference>
<dbReference type="InterPro" id="IPR001841">
    <property type="entry name" value="Znf_RING"/>
</dbReference>
<dbReference type="PROSITE" id="PS50089">
    <property type="entry name" value="ZF_RING_2"/>
    <property type="match status" value="1"/>
</dbReference>
<dbReference type="SMART" id="SM00184">
    <property type="entry name" value="RING"/>
    <property type="match status" value="1"/>
</dbReference>
<dbReference type="CDD" id="cd16457">
    <property type="entry name" value="RING-H2_BRAP2"/>
    <property type="match status" value="1"/>
</dbReference>
<evidence type="ECO:0000256" key="4">
    <source>
        <dbReference type="PROSITE-ProRule" id="PRU00502"/>
    </source>
</evidence>
<dbReference type="InterPro" id="IPR001607">
    <property type="entry name" value="Znf_UBP"/>
</dbReference>
<dbReference type="Pfam" id="PF02148">
    <property type="entry name" value="zf-UBP"/>
    <property type="match status" value="1"/>
</dbReference>
<keyword evidence="9" id="KW-1185">Reference proteome</keyword>
<feature type="domain" description="RING-type" evidence="6">
    <location>
        <begin position="227"/>
        <end position="267"/>
    </location>
</feature>
<dbReference type="AlphaFoldDB" id="A0A1G4K1S6"/>
<dbReference type="InterPro" id="IPR047243">
    <property type="entry name" value="RING-H2_BRAP2"/>
</dbReference>
<organism evidence="8 9">
    <name type="scientific">Lachancea mirantina</name>
    <dbReference type="NCBI Taxonomy" id="1230905"/>
    <lineage>
        <taxon>Eukaryota</taxon>
        <taxon>Fungi</taxon>
        <taxon>Dikarya</taxon>
        <taxon>Ascomycota</taxon>
        <taxon>Saccharomycotina</taxon>
        <taxon>Saccharomycetes</taxon>
        <taxon>Saccharomycetales</taxon>
        <taxon>Saccharomycetaceae</taxon>
        <taxon>Lachancea</taxon>
    </lineage>
</organism>
<evidence type="ECO:0000256" key="5">
    <source>
        <dbReference type="SAM" id="Coils"/>
    </source>
</evidence>
<dbReference type="GO" id="GO:0016567">
    <property type="term" value="P:protein ubiquitination"/>
    <property type="evidence" value="ECO:0007669"/>
    <property type="project" value="TreeGrafter"/>
</dbReference>
<evidence type="ECO:0000256" key="2">
    <source>
        <dbReference type="ARBA" id="ARBA00022771"/>
    </source>
</evidence>
<evidence type="ECO:0000313" key="8">
    <source>
        <dbReference type="EMBL" id="SCU97542.1"/>
    </source>
</evidence>
<gene>
    <name evidence="8" type="ORF">LAMI_0F10462G</name>
</gene>
<dbReference type="GO" id="GO:0008270">
    <property type="term" value="F:zinc ion binding"/>
    <property type="evidence" value="ECO:0007669"/>
    <property type="project" value="UniProtKB-KW"/>
</dbReference>
<proteinExistence type="predicted"/>
<evidence type="ECO:0000256" key="1">
    <source>
        <dbReference type="ARBA" id="ARBA00022723"/>
    </source>
</evidence>
<name>A0A1G4K1S6_9SACH</name>
<evidence type="ECO:0000259" key="7">
    <source>
        <dbReference type="PROSITE" id="PS50271"/>
    </source>
</evidence>
<keyword evidence="1" id="KW-0479">Metal-binding</keyword>
<dbReference type="Pfam" id="PF13639">
    <property type="entry name" value="zf-RING_2"/>
    <property type="match status" value="1"/>
</dbReference>
<dbReference type="PANTHER" id="PTHR24007:SF7">
    <property type="entry name" value="BRCA1-ASSOCIATED PROTEIN"/>
    <property type="match status" value="1"/>
</dbReference>
<dbReference type="GO" id="GO:0005737">
    <property type="term" value="C:cytoplasm"/>
    <property type="evidence" value="ECO:0007669"/>
    <property type="project" value="TreeGrafter"/>
</dbReference>
<dbReference type="InterPro" id="IPR013083">
    <property type="entry name" value="Znf_RING/FYVE/PHD"/>
</dbReference>
<dbReference type="PANTHER" id="PTHR24007">
    <property type="entry name" value="BRCA1-ASSOCIATED PROTEIN"/>
    <property type="match status" value="1"/>
</dbReference>
<keyword evidence="3" id="KW-0862">Zinc</keyword>
<evidence type="ECO:0000313" key="9">
    <source>
        <dbReference type="Proteomes" id="UP000191024"/>
    </source>
</evidence>
<sequence length="541" mass="61350">MANPYQIVIEIDNPDSLQEVFESYKSGHSLGISSISEESEADENLSRGHDWRKGKIGVGGLKMEENGKVIVSEFVGHGTIHLFRVGEASNEEEELMRIPGDNTMVSILFVPTYLSAHDLLHSFLGNQVVTKISHFRVIRSFKEMGYKFMLLMKFRNAVTAKQFKEQYDGRAFNALDPETCHVVFIKEVVFRRNLFPIGNDSDSSFPYLLHDPFTNVSAHTSVELPSCPVCLERMDAEVTGLVTIPCQHTFHCQCLDKWKDTRCPVCRFSGSGVSNSSVARQGASCIVCGAQDNSWICLICGNVGCGRYNSKHAIQHFEATGHCFAMDVTTQRVWDYAGDNYVHRLVQNEVDGKLVEVGSSSRDGFSKRNKEYHLEYVQVLVSQLESQREYYESKLDMAVKNTSNTFKQEEASAAIEALRQQVMGLELKASASSDEHSRKFQKLYAKLEDERRNTQLLRQQLKEEQMVSSALQKNVEHFERSSTKLEEQYKEVLNEKSSLQEQVTDLMFYLEARDKFKDADENVKQGTVVVKKKKGSGSKRK</sequence>
<dbReference type="GO" id="GO:0007265">
    <property type="term" value="P:Ras protein signal transduction"/>
    <property type="evidence" value="ECO:0007669"/>
    <property type="project" value="TreeGrafter"/>
</dbReference>
<protein>
    <submittedName>
        <fullName evidence="8">LAMI_0F10462g1_1</fullName>
    </submittedName>
</protein>
<keyword evidence="5" id="KW-0175">Coiled coil</keyword>